<dbReference type="Proteomes" id="UP000288805">
    <property type="component" value="Unassembled WGS sequence"/>
</dbReference>
<dbReference type="AlphaFoldDB" id="A0A438HVL5"/>
<feature type="compositionally biased region" description="Low complexity" evidence="1">
    <location>
        <begin position="354"/>
        <end position="363"/>
    </location>
</feature>
<name>A0A438HVL5_VITVI</name>
<dbReference type="EMBL" id="QGNW01000173">
    <property type="protein sequence ID" value="RVW88497.1"/>
    <property type="molecule type" value="Genomic_DNA"/>
</dbReference>
<feature type="region of interest" description="Disordered" evidence="1">
    <location>
        <begin position="354"/>
        <end position="385"/>
    </location>
</feature>
<gene>
    <name evidence="2" type="ORF">CK203_043834</name>
</gene>
<evidence type="ECO:0000313" key="3">
    <source>
        <dbReference type="Proteomes" id="UP000288805"/>
    </source>
</evidence>
<evidence type="ECO:0000313" key="2">
    <source>
        <dbReference type="EMBL" id="RVW88497.1"/>
    </source>
</evidence>
<comment type="caution">
    <text evidence="2">The sequence shown here is derived from an EMBL/GenBank/DDBJ whole genome shotgun (WGS) entry which is preliminary data.</text>
</comment>
<organism evidence="2 3">
    <name type="scientific">Vitis vinifera</name>
    <name type="common">Grape</name>
    <dbReference type="NCBI Taxonomy" id="29760"/>
    <lineage>
        <taxon>Eukaryota</taxon>
        <taxon>Viridiplantae</taxon>
        <taxon>Streptophyta</taxon>
        <taxon>Embryophyta</taxon>
        <taxon>Tracheophyta</taxon>
        <taxon>Spermatophyta</taxon>
        <taxon>Magnoliopsida</taxon>
        <taxon>eudicotyledons</taxon>
        <taxon>Gunneridae</taxon>
        <taxon>Pentapetalae</taxon>
        <taxon>rosids</taxon>
        <taxon>Vitales</taxon>
        <taxon>Vitaceae</taxon>
        <taxon>Viteae</taxon>
        <taxon>Vitis</taxon>
    </lineage>
</organism>
<accession>A0A438HVL5</accession>
<proteinExistence type="predicted"/>
<evidence type="ECO:0008006" key="4">
    <source>
        <dbReference type="Google" id="ProtNLM"/>
    </source>
</evidence>
<protein>
    <recommendedName>
        <fullName evidence="4">DUF4283 domain-containing protein</fullName>
    </recommendedName>
</protein>
<sequence>MEKRKVGLSVRCLSSINKTLLLGEKLVENCEEIVGHERWTVLVCNGVKNFRPFYGVGWGKTERGYCGKGRGVGFGKMEQRGSRWFSPEGRDFHGGWSILAERIAYREETTRESFYDIVRKPCGVAGEAVWVQLEKARQGGVSMKLSGRHKGCLPEVLEGVKEKVLHLVRWTSETGCLGKGGRAKEMWVRVLGFSLHLWSQARILVHPVGSSLLISLQLVVAIPTSLYNCSGKLRWVFCLWSQEEETVCSVSKRLGEEWRSKAAGEGVASFDTKAVAVGLTCYRPGLVGEAIVDSTTISAEEGDFLGCDKRVTAVMGESGAVGLVAFVKDGGEVLRPPCLGRQGLEEAHGGVFGDASSSLDSRGSSGGDSFGGSVERRGQGTTSDEELRVELPYGPDVLFLRDGGSEHFLVDSLSSRVAITDEALVVEANRLGLWGLLPSPWVLKPRLSASDDGSARWQHAGSLKEGCEGTLWYGVSFQGEGDGTKGCGNWGLGGEEY</sequence>
<evidence type="ECO:0000256" key="1">
    <source>
        <dbReference type="SAM" id="MobiDB-lite"/>
    </source>
</evidence>
<reference evidence="2 3" key="1">
    <citation type="journal article" date="2018" name="PLoS Genet.">
        <title>Population sequencing reveals clonal diversity and ancestral inbreeding in the grapevine cultivar Chardonnay.</title>
        <authorList>
            <person name="Roach M.J."/>
            <person name="Johnson D.L."/>
            <person name="Bohlmann J."/>
            <person name="van Vuuren H.J."/>
            <person name="Jones S.J."/>
            <person name="Pretorius I.S."/>
            <person name="Schmidt S.A."/>
            <person name="Borneman A.R."/>
        </authorList>
    </citation>
    <scope>NUCLEOTIDE SEQUENCE [LARGE SCALE GENOMIC DNA]</scope>
    <source>
        <strain evidence="3">cv. Chardonnay</strain>
        <tissue evidence="2">Leaf</tissue>
    </source>
</reference>